<gene>
    <name evidence="2" type="ORF">GGX14DRAFT_469413</name>
</gene>
<feature type="compositionally biased region" description="Low complexity" evidence="1">
    <location>
        <begin position="31"/>
        <end position="41"/>
    </location>
</feature>
<organism evidence="2 3">
    <name type="scientific">Mycena pura</name>
    <dbReference type="NCBI Taxonomy" id="153505"/>
    <lineage>
        <taxon>Eukaryota</taxon>
        <taxon>Fungi</taxon>
        <taxon>Dikarya</taxon>
        <taxon>Basidiomycota</taxon>
        <taxon>Agaricomycotina</taxon>
        <taxon>Agaricomycetes</taxon>
        <taxon>Agaricomycetidae</taxon>
        <taxon>Agaricales</taxon>
        <taxon>Marasmiineae</taxon>
        <taxon>Mycenaceae</taxon>
        <taxon>Mycena</taxon>
    </lineage>
</organism>
<sequence>MNGHPNMSRRSPASVDELSSLGGLDNLNFGPTTTLPPTTATSDAPRESRNVEDDGAFDVDMHQTLYPREVLRLADEATNNTDRLHAYFSVTAKMLHETAMEMHANVCTAVRSCLGAIPGIASPAMEYEPPKGSSWRVRRRALEESLLRNLRKYIRFSDHIVRKPPRRSDEKYQGELNKLYAFADKFFDLTSKLAVSGIFWLRVVCPPGFGADWLAIPYQRMKLDRLEKRQLRATIKADRAARKLEREKIRQQRDGRPP</sequence>
<dbReference type="EMBL" id="JARJCW010000072">
    <property type="protein sequence ID" value="KAJ7198477.1"/>
    <property type="molecule type" value="Genomic_DNA"/>
</dbReference>
<proteinExistence type="predicted"/>
<evidence type="ECO:0000313" key="3">
    <source>
        <dbReference type="Proteomes" id="UP001219525"/>
    </source>
</evidence>
<accession>A0AAD6UZ47</accession>
<feature type="region of interest" description="Disordered" evidence="1">
    <location>
        <begin position="1"/>
        <end position="59"/>
    </location>
</feature>
<name>A0AAD6UZ47_9AGAR</name>
<dbReference type="AlphaFoldDB" id="A0AAD6UZ47"/>
<reference evidence="2" key="1">
    <citation type="submission" date="2023-03" db="EMBL/GenBank/DDBJ databases">
        <title>Massive genome expansion in bonnet fungi (Mycena s.s.) driven by repeated elements and novel gene families across ecological guilds.</title>
        <authorList>
            <consortium name="Lawrence Berkeley National Laboratory"/>
            <person name="Harder C.B."/>
            <person name="Miyauchi S."/>
            <person name="Viragh M."/>
            <person name="Kuo A."/>
            <person name="Thoen E."/>
            <person name="Andreopoulos B."/>
            <person name="Lu D."/>
            <person name="Skrede I."/>
            <person name="Drula E."/>
            <person name="Henrissat B."/>
            <person name="Morin E."/>
            <person name="Kohler A."/>
            <person name="Barry K."/>
            <person name="LaButti K."/>
            <person name="Morin E."/>
            <person name="Salamov A."/>
            <person name="Lipzen A."/>
            <person name="Mereny Z."/>
            <person name="Hegedus B."/>
            <person name="Baldrian P."/>
            <person name="Stursova M."/>
            <person name="Weitz H."/>
            <person name="Taylor A."/>
            <person name="Grigoriev I.V."/>
            <person name="Nagy L.G."/>
            <person name="Martin F."/>
            <person name="Kauserud H."/>
        </authorList>
    </citation>
    <scope>NUCLEOTIDE SEQUENCE</scope>
    <source>
        <strain evidence="2">9144</strain>
    </source>
</reference>
<keyword evidence="3" id="KW-1185">Reference proteome</keyword>
<comment type="caution">
    <text evidence="2">The sequence shown here is derived from an EMBL/GenBank/DDBJ whole genome shotgun (WGS) entry which is preliminary data.</text>
</comment>
<evidence type="ECO:0000313" key="2">
    <source>
        <dbReference type="EMBL" id="KAJ7198477.1"/>
    </source>
</evidence>
<evidence type="ECO:0000256" key="1">
    <source>
        <dbReference type="SAM" id="MobiDB-lite"/>
    </source>
</evidence>
<dbReference type="Proteomes" id="UP001219525">
    <property type="component" value="Unassembled WGS sequence"/>
</dbReference>
<protein>
    <submittedName>
        <fullName evidence="2">Uncharacterized protein</fullName>
    </submittedName>
</protein>